<keyword evidence="4" id="KW-0560">Oxidoreductase</keyword>
<dbReference type="Gene3D" id="3.90.180.10">
    <property type="entry name" value="Medium-chain alcohol dehydrogenases, catalytic domain"/>
    <property type="match status" value="1"/>
</dbReference>
<name>A0AAE0HV02_9PEZI</name>
<dbReference type="InterPro" id="IPR047109">
    <property type="entry name" value="CAD-like"/>
</dbReference>
<dbReference type="InterPro" id="IPR011032">
    <property type="entry name" value="GroES-like_sf"/>
</dbReference>
<evidence type="ECO:0000313" key="7">
    <source>
        <dbReference type="Proteomes" id="UP001283341"/>
    </source>
</evidence>
<gene>
    <name evidence="6" type="ORF">B0H66DRAFT_351485</name>
</gene>
<protein>
    <submittedName>
        <fullName evidence="6">Chaperonin 10-like protein</fullName>
    </submittedName>
</protein>
<dbReference type="PROSITE" id="PS00059">
    <property type="entry name" value="ADH_ZINC"/>
    <property type="match status" value="1"/>
</dbReference>
<reference evidence="6" key="2">
    <citation type="submission" date="2023-06" db="EMBL/GenBank/DDBJ databases">
        <authorList>
            <consortium name="Lawrence Berkeley National Laboratory"/>
            <person name="Haridas S."/>
            <person name="Hensen N."/>
            <person name="Bonometti L."/>
            <person name="Westerberg I."/>
            <person name="Brannstrom I.O."/>
            <person name="Guillou S."/>
            <person name="Cros-Aarteil S."/>
            <person name="Calhoun S."/>
            <person name="Kuo A."/>
            <person name="Mondo S."/>
            <person name="Pangilinan J."/>
            <person name="Riley R."/>
            <person name="Labutti K."/>
            <person name="Andreopoulos B."/>
            <person name="Lipzen A."/>
            <person name="Chen C."/>
            <person name="Yanf M."/>
            <person name="Daum C."/>
            <person name="Ng V."/>
            <person name="Clum A."/>
            <person name="Steindorff A."/>
            <person name="Ohm R."/>
            <person name="Martin F."/>
            <person name="Silar P."/>
            <person name="Natvig D."/>
            <person name="Lalanne C."/>
            <person name="Gautier V."/>
            <person name="Ament-Velasquez S.L."/>
            <person name="Kruys A."/>
            <person name="Hutchinson M.I."/>
            <person name="Powell A.J."/>
            <person name="Barry K."/>
            <person name="Miller A.N."/>
            <person name="Grigoriev I.V."/>
            <person name="Debuchy R."/>
            <person name="Gladieux P."/>
            <person name="Thoren M.H."/>
            <person name="Johannesson H."/>
        </authorList>
    </citation>
    <scope>NUCLEOTIDE SEQUENCE</scope>
    <source>
        <strain evidence="6">CBS 118394</strain>
    </source>
</reference>
<dbReference type="GO" id="GO:0051287">
    <property type="term" value="F:NAD binding"/>
    <property type="evidence" value="ECO:0007669"/>
    <property type="project" value="InterPro"/>
</dbReference>
<reference evidence="6" key="1">
    <citation type="journal article" date="2023" name="Mol. Phylogenet. Evol.">
        <title>Genome-scale phylogeny and comparative genomics of the fungal order Sordariales.</title>
        <authorList>
            <person name="Hensen N."/>
            <person name="Bonometti L."/>
            <person name="Westerberg I."/>
            <person name="Brannstrom I.O."/>
            <person name="Guillou S."/>
            <person name="Cros-Aarteil S."/>
            <person name="Calhoun S."/>
            <person name="Haridas S."/>
            <person name="Kuo A."/>
            <person name="Mondo S."/>
            <person name="Pangilinan J."/>
            <person name="Riley R."/>
            <person name="LaButti K."/>
            <person name="Andreopoulos B."/>
            <person name="Lipzen A."/>
            <person name="Chen C."/>
            <person name="Yan M."/>
            <person name="Daum C."/>
            <person name="Ng V."/>
            <person name="Clum A."/>
            <person name="Steindorff A."/>
            <person name="Ohm R.A."/>
            <person name="Martin F."/>
            <person name="Silar P."/>
            <person name="Natvig D.O."/>
            <person name="Lalanne C."/>
            <person name="Gautier V."/>
            <person name="Ament-Velasquez S.L."/>
            <person name="Kruys A."/>
            <person name="Hutchinson M.I."/>
            <person name="Powell A.J."/>
            <person name="Barry K."/>
            <person name="Miller A.N."/>
            <person name="Grigoriev I.V."/>
            <person name="Debuchy R."/>
            <person name="Gladieux P."/>
            <person name="Hiltunen Thoren M."/>
            <person name="Johannesson H."/>
        </authorList>
    </citation>
    <scope>NUCLEOTIDE SEQUENCE</scope>
    <source>
        <strain evidence="6">CBS 118394</strain>
    </source>
</reference>
<dbReference type="PROSITE" id="PS00065">
    <property type="entry name" value="D_2_HYDROXYACID_DH_1"/>
    <property type="match status" value="1"/>
</dbReference>
<evidence type="ECO:0000313" key="6">
    <source>
        <dbReference type="EMBL" id="KAK3313432.1"/>
    </source>
</evidence>
<sequence length="338" mass="36601">MASSLIGKPFNAYRAVDGKLTSTPSTIPSLGPSDVLIRLTHSGVCYTDYEFFRTGLPLALGHEGVGIVEAVGSAVSTLKVGDRAGAGFGRRSCGHCRYCLTGKDIWCYERVTYGWGDFDNGTFSAYYVGDEAHLFKIPDGLASEDAAPLQCAGATVYTALRDTVKPTDRVGIIGIGGLGHLAIRFASKMGTEVVVFSTSRDKESEARGFGASEFVLLSELDKVSKPVDVLVVAGARYPDWSKVLVKEVLARAGIIIPLPAPTMGPLVLPADNLMWEGYNVHSSLVASRVPHTEMLEFAARHKIKPTIQLYKFEGAETIKTVFDNLENNKVRYRAVLEF</sequence>
<dbReference type="GO" id="GO:0016616">
    <property type="term" value="F:oxidoreductase activity, acting on the CH-OH group of donors, NAD or NADP as acceptor"/>
    <property type="evidence" value="ECO:0007669"/>
    <property type="project" value="InterPro"/>
</dbReference>
<dbReference type="InterPro" id="IPR029752">
    <property type="entry name" value="D-isomer_DH_CS1"/>
</dbReference>
<keyword evidence="3" id="KW-0862">Zinc</keyword>
<dbReference type="InterPro" id="IPR020843">
    <property type="entry name" value="ER"/>
</dbReference>
<dbReference type="Proteomes" id="UP001283341">
    <property type="component" value="Unassembled WGS sequence"/>
</dbReference>
<accession>A0AAE0HV02</accession>
<evidence type="ECO:0000256" key="1">
    <source>
        <dbReference type="ARBA" id="ARBA00001947"/>
    </source>
</evidence>
<dbReference type="SMART" id="SM00829">
    <property type="entry name" value="PKS_ER"/>
    <property type="match status" value="1"/>
</dbReference>
<dbReference type="Pfam" id="PF08240">
    <property type="entry name" value="ADH_N"/>
    <property type="match status" value="1"/>
</dbReference>
<dbReference type="FunFam" id="3.40.50.720:FF:000022">
    <property type="entry name" value="Cinnamyl alcohol dehydrogenase"/>
    <property type="match status" value="1"/>
</dbReference>
<dbReference type="InterPro" id="IPR002328">
    <property type="entry name" value="ADH_Zn_CS"/>
</dbReference>
<comment type="caution">
    <text evidence="6">The sequence shown here is derived from an EMBL/GenBank/DDBJ whole genome shotgun (WGS) entry which is preliminary data.</text>
</comment>
<dbReference type="Pfam" id="PF02826">
    <property type="entry name" value="2-Hacid_dh_C"/>
    <property type="match status" value="1"/>
</dbReference>
<dbReference type="SUPFAM" id="SSF51735">
    <property type="entry name" value="NAD(P)-binding Rossmann-fold domains"/>
    <property type="match status" value="1"/>
</dbReference>
<evidence type="ECO:0000256" key="2">
    <source>
        <dbReference type="ARBA" id="ARBA00022723"/>
    </source>
</evidence>
<dbReference type="CDD" id="cd05283">
    <property type="entry name" value="CAD1"/>
    <property type="match status" value="1"/>
</dbReference>
<evidence type="ECO:0000256" key="4">
    <source>
        <dbReference type="ARBA" id="ARBA00023002"/>
    </source>
</evidence>
<dbReference type="InterPro" id="IPR036291">
    <property type="entry name" value="NAD(P)-bd_dom_sf"/>
</dbReference>
<feature type="domain" description="Enoyl reductase (ER)" evidence="5">
    <location>
        <begin position="15"/>
        <end position="268"/>
    </location>
</feature>
<dbReference type="InterPro" id="IPR013154">
    <property type="entry name" value="ADH-like_N"/>
</dbReference>
<evidence type="ECO:0000256" key="3">
    <source>
        <dbReference type="ARBA" id="ARBA00022833"/>
    </source>
</evidence>
<dbReference type="EMBL" id="JAUEDM010000007">
    <property type="protein sequence ID" value="KAK3313432.1"/>
    <property type="molecule type" value="Genomic_DNA"/>
</dbReference>
<keyword evidence="2" id="KW-0479">Metal-binding</keyword>
<dbReference type="InterPro" id="IPR006140">
    <property type="entry name" value="D-isomer_DH_NAD-bd"/>
</dbReference>
<dbReference type="Gene3D" id="3.40.50.720">
    <property type="entry name" value="NAD(P)-binding Rossmann-like Domain"/>
    <property type="match status" value="1"/>
</dbReference>
<keyword evidence="7" id="KW-1185">Reference proteome</keyword>
<dbReference type="SUPFAM" id="SSF50129">
    <property type="entry name" value="GroES-like"/>
    <property type="match status" value="1"/>
</dbReference>
<dbReference type="PANTHER" id="PTHR42683">
    <property type="entry name" value="ALDEHYDE REDUCTASE"/>
    <property type="match status" value="1"/>
</dbReference>
<dbReference type="AlphaFoldDB" id="A0AAE0HV02"/>
<comment type="cofactor">
    <cofactor evidence="1">
        <name>Zn(2+)</name>
        <dbReference type="ChEBI" id="CHEBI:29105"/>
    </cofactor>
</comment>
<evidence type="ECO:0000259" key="5">
    <source>
        <dbReference type="SMART" id="SM00829"/>
    </source>
</evidence>
<organism evidence="6 7">
    <name type="scientific">Apodospora peruviana</name>
    <dbReference type="NCBI Taxonomy" id="516989"/>
    <lineage>
        <taxon>Eukaryota</taxon>
        <taxon>Fungi</taxon>
        <taxon>Dikarya</taxon>
        <taxon>Ascomycota</taxon>
        <taxon>Pezizomycotina</taxon>
        <taxon>Sordariomycetes</taxon>
        <taxon>Sordariomycetidae</taxon>
        <taxon>Sordariales</taxon>
        <taxon>Lasiosphaeriaceae</taxon>
        <taxon>Apodospora</taxon>
    </lineage>
</organism>
<dbReference type="GO" id="GO:0008270">
    <property type="term" value="F:zinc ion binding"/>
    <property type="evidence" value="ECO:0007669"/>
    <property type="project" value="InterPro"/>
</dbReference>
<proteinExistence type="predicted"/>